<dbReference type="PROSITE" id="PS50943">
    <property type="entry name" value="HTH_CROC1"/>
    <property type="match status" value="1"/>
</dbReference>
<reference evidence="4" key="1">
    <citation type="journal article" date="2019" name="Int. J. Syst. Evol. Microbiol.">
        <title>The Global Catalogue of Microorganisms (GCM) 10K type strain sequencing project: providing services to taxonomists for standard genome sequencing and annotation.</title>
        <authorList>
            <consortium name="The Broad Institute Genomics Platform"/>
            <consortium name="The Broad Institute Genome Sequencing Center for Infectious Disease"/>
            <person name="Wu L."/>
            <person name="Ma J."/>
        </authorList>
    </citation>
    <scope>NUCLEOTIDE SEQUENCE [LARGE SCALE GENOMIC DNA]</scope>
    <source>
        <strain evidence="4">CCUG 70865</strain>
    </source>
</reference>
<gene>
    <name evidence="3" type="ORF">ACFSC2_21455</name>
</gene>
<feature type="transmembrane region" description="Helical" evidence="1">
    <location>
        <begin position="121"/>
        <end position="140"/>
    </location>
</feature>
<name>A0ABW4HJP3_9FLAO</name>
<organism evidence="3 4">
    <name type="scientific">Flavobacterium artemisiae</name>
    <dbReference type="NCBI Taxonomy" id="2126556"/>
    <lineage>
        <taxon>Bacteria</taxon>
        <taxon>Pseudomonadati</taxon>
        <taxon>Bacteroidota</taxon>
        <taxon>Flavobacteriia</taxon>
        <taxon>Flavobacteriales</taxon>
        <taxon>Flavobacteriaceae</taxon>
        <taxon>Flavobacterium</taxon>
    </lineage>
</organism>
<keyword evidence="1" id="KW-0812">Transmembrane</keyword>
<proteinExistence type="predicted"/>
<dbReference type="Proteomes" id="UP001597138">
    <property type="component" value="Unassembled WGS sequence"/>
</dbReference>
<evidence type="ECO:0000313" key="3">
    <source>
        <dbReference type="EMBL" id="MFD1605317.1"/>
    </source>
</evidence>
<keyword evidence="1" id="KW-1133">Transmembrane helix</keyword>
<comment type="caution">
    <text evidence="3">The sequence shown here is derived from an EMBL/GenBank/DDBJ whole genome shotgun (WGS) entry which is preliminary data.</text>
</comment>
<accession>A0ABW4HJP3</accession>
<dbReference type="CDD" id="cd00093">
    <property type="entry name" value="HTH_XRE"/>
    <property type="match status" value="1"/>
</dbReference>
<dbReference type="SUPFAM" id="SSF47413">
    <property type="entry name" value="lambda repressor-like DNA-binding domains"/>
    <property type="match status" value="1"/>
</dbReference>
<dbReference type="InterPro" id="IPR010982">
    <property type="entry name" value="Lambda_DNA-bd_dom_sf"/>
</dbReference>
<evidence type="ECO:0000259" key="2">
    <source>
        <dbReference type="PROSITE" id="PS50943"/>
    </source>
</evidence>
<sequence length="142" mass="16387">MQYDKIKIGESVKSQRLAKGWTQHHLSQISGIGLRSIQRIENGEVDARMYTLNILQEKLNFQFDETHFKPSPSPLDYKEKKIARSRFGKIVLSYAAGITIVILAGIFLTRSAAFPETNFESFIFISSIITLFSFMLFYIWKK</sequence>
<dbReference type="EMBL" id="JBHUDZ010000018">
    <property type="protein sequence ID" value="MFD1605317.1"/>
    <property type="molecule type" value="Genomic_DNA"/>
</dbReference>
<dbReference type="SMART" id="SM00530">
    <property type="entry name" value="HTH_XRE"/>
    <property type="match status" value="1"/>
</dbReference>
<dbReference type="Pfam" id="PF01381">
    <property type="entry name" value="HTH_3"/>
    <property type="match status" value="1"/>
</dbReference>
<evidence type="ECO:0000313" key="4">
    <source>
        <dbReference type="Proteomes" id="UP001597138"/>
    </source>
</evidence>
<keyword evidence="1" id="KW-0472">Membrane</keyword>
<evidence type="ECO:0000256" key="1">
    <source>
        <dbReference type="SAM" id="Phobius"/>
    </source>
</evidence>
<feature type="transmembrane region" description="Helical" evidence="1">
    <location>
        <begin position="90"/>
        <end position="109"/>
    </location>
</feature>
<protein>
    <submittedName>
        <fullName evidence="3">Helix-turn-helix domain-containing protein</fullName>
    </submittedName>
</protein>
<feature type="domain" description="HTH cro/C1-type" evidence="2">
    <location>
        <begin position="12"/>
        <end position="68"/>
    </location>
</feature>
<dbReference type="Gene3D" id="1.10.260.40">
    <property type="entry name" value="lambda repressor-like DNA-binding domains"/>
    <property type="match status" value="1"/>
</dbReference>
<dbReference type="InterPro" id="IPR001387">
    <property type="entry name" value="Cro/C1-type_HTH"/>
</dbReference>
<dbReference type="RefSeq" id="WP_379813139.1">
    <property type="nucleotide sequence ID" value="NZ_JBHUDZ010000018.1"/>
</dbReference>
<keyword evidence="4" id="KW-1185">Reference proteome</keyword>